<dbReference type="EMBL" id="JBFTWV010000145">
    <property type="protein sequence ID" value="KAL2785409.1"/>
    <property type="molecule type" value="Genomic_DNA"/>
</dbReference>
<accession>A0ABR4FQ65</accession>
<keyword evidence="6" id="KW-1185">Reference proteome</keyword>
<dbReference type="Proteomes" id="UP001610563">
    <property type="component" value="Unassembled WGS sequence"/>
</dbReference>
<proteinExistence type="inferred from homology"/>
<evidence type="ECO:0000313" key="5">
    <source>
        <dbReference type="EMBL" id="KAL2785409.1"/>
    </source>
</evidence>
<name>A0ABR4FQ65_9EURO</name>
<protein>
    <recommendedName>
        <fullName evidence="7">Transferase family protein</fullName>
    </recommendedName>
</protein>
<keyword evidence="3" id="KW-0808">Transferase</keyword>
<keyword evidence="4" id="KW-0012">Acyltransferase</keyword>
<gene>
    <name evidence="5" type="ORF">BJX66DRAFT_314921</name>
</gene>
<evidence type="ECO:0008006" key="7">
    <source>
        <dbReference type="Google" id="ProtNLM"/>
    </source>
</evidence>
<dbReference type="PANTHER" id="PTHR31896">
    <property type="entry name" value="FAMILY REGULATORY PROTEIN, PUTATIVE (AFU_ORTHOLOGUE AFUA_3G14730)-RELATED"/>
    <property type="match status" value="1"/>
</dbReference>
<organism evidence="5 6">
    <name type="scientific">Aspergillus keveii</name>
    <dbReference type="NCBI Taxonomy" id="714993"/>
    <lineage>
        <taxon>Eukaryota</taxon>
        <taxon>Fungi</taxon>
        <taxon>Dikarya</taxon>
        <taxon>Ascomycota</taxon>
        <taxon>Pezizomycotina</taxon>
        <taxon>Eurotiomycetes</taxon>
        <taxon>Eurotiomycetidae</taxon>
        <taxon>Eurotiales</taxon>
        <taxon>Aspergillaceae</taxon>
        <taxon>Aspergillus</taxon>
        <taxon>Aspergillus subgen. Nidulantes</taxon>
    </lineage>
</organism>
<comment type="caution">
    <text evidence="5">The sequence shown here is derived from an EMBL/GenBank/DDBJ whole genome shotgun (WGS) entry which is preliminary data.</text>
</comment>
<comment type="similarity">
    <text evidence="2">Belongs to the plant acyltransferase family.</text>
</comment>
<reference evidence="5 6" key="1">
    <citation type="submission" date="2024-07" db="EMBL/GenBank/DDBJ databases">
        <title>Section-level genome sequencing and comparative genomics of Aspergillus sections Usti and Cavernicolus.</title>
        <authorList>
            <consortium name="Lawrence Berkeley National Laboratory"/>
            <person name="Nybo J.L."/>
            <person name="Vesth T.C."/>
            <person name="Theobald S."/>
            <person name="Frisvad J.C."/>
            <person name="Larsen T.O."/>
            <person name="Kjaerboelling I."/>
            <person name="Rothschild-Mancinelli K."/>
            <person name="Lyhne E.K."/>
            <person name="Kogle M.E."/>
            <person name="Barry K."/>
            <person name="Clum A."/>
            <person name="Na H."/>
            <person name="Ledsgaard L."/>
            <person name="Lin J."/>
            <person name="Lipzen A."/>
            <person name="Kuo A."/>
            <person name="Riley R."/>
            <person name="Mondo S."/>
            <person name="Labutti K."/>
            <person name="Haridas S."/>
            <person name="Pangalinan J."/>
            <person name="Salamov A.A."/>
            <person name="Simmons B.A."/>
            <person name="Magnuson J.K."/>
            <person name="Chen J."/>
            <person name="Drula E."/>
            <person name="Henrissat B."/>
            <person name="Wiebenga A."/>
            <person name="Lubbers R.J."/>
            <person name="Gomes A.C."/>
            <person name="Makela M.R."/>
            <person name="Stajich J."/>
            <person name="Grigoriev I.V."/>
            <person name="Mortensen U.H."/>
            <person name="De Vries R.P."/>
            <person name="Baker S.E."/>
            <person name="Andersen M.R."/>
        </authorList>
    </citation>
    <scope>NUCLEOTIDE SEQUENCE [LARGE SCALE GENOMIC DNA]</scope>
    <source>
        <strain evidence="5 6">CBS 209.92</strain>
    </source>
</reference>
<dbReference type="InterPro" id="IPR051283">
    <property type="entry name" value="Sec_Metabolite_Acyltrans"/>
</dbReference>
<dbReference type="Gene3D" id="3.30.559.10">
    <property type="entry name" value="Chloramphenicol acetyltransferase-like domain"/>
    <property type="match status" value="2"/>
</dbReference>
<evidence type="ECO:0000256" key="2">
    <source>
        <dbReference type="ARBA" id="ARBA00009861"/>
    </source>
</evidence>
<dbReference type="Pfam" id="PF02458">
    <property type="entry name" value="Transferase"/>
    <property type="match status" value="1"/>
</dbReference>
<comment type="pathway">
    <text evidence="1">Secondary metabolite biosynthesis.</text>
</comment>
<evidence type="ECO:0000313" key="6">
    <source>
        <dbReference type="Proteomes" id="UP001610563"/>
    </source>
</evidence>
<evidence type="ECO:0000256" key="3">
    <source>
        <dbReference type="ARBA" id="ARBA00022679"/>
    </source>
</evidence>
<evidence type="ECO:0000256" key="1">
    <source>
        <dbReference type="ARBA" id="ARBA00005179"/>
    </source>
</evidence>
<dbReference type="PANTHER" id="PTHR31896:SF69">
    <property type="entry name" value="FAMILY REGULATORY PROTEIN, PUTATIVE (AFU_ORTHOLOGUE AFUA_3G14730)-RELATED"/>
    <property type="match status" value="1"/>
</dbReference>
<sequence>MEASDQTKYVCSSAMSLPFDVNIGIVVDGVLDASILRDTYARLIELSPVLGGKLLSKLDMRHFQCGSNVDFEERTLKQDLAAVLPFSWRAGSAPRIIFDDPAGLDEKYLFNVSSSSTSVMKLRVTTLNDATLLCFSFTHALCDGQSAYNVISYFSDLLSDKPVPKFVLPPDATGTRISDLVRKVSTEPLPTQPEQDIFVTNRLTVLKFQAKYLLLRLSELLGLSPLLTHRTVHLPGTWVDDVRSRAQKELESSGEYLGMHLTRNDIITALYLKLVYCAKKPTDDPVDYIGPINYRSLLEPSEPDTYYPHNSITFLLCQFSERELQTESITRVAARLRMATIRYRHPASIKREISRFEEKLVAPAMQDSRGGVKWGVPMVSPWTTFEYTGLDFSGASREKRKPNVVFVNPSVPLTLGRLPSPIALNLKDGAGGYWLRGANTRVGWEAFEKLIEMDSLFCS</sequence>
<dbReference type="InterPro" id="IPR023213">
    <property type="entry name" value="CAT-like_dom_sf"/>
</dbReference>
<evidence type="ECO:0000256" key="4">
    <source>
        <dbReference type="ARBA" id="ARBA00023315"/>
    </source>
</evidence>